<feature type="domain" description="FAD-binding" evidence="1">
    <location>
        <begin position="2"/>
        <end position="181"/>
    </location>
</feature>
<evidence type="ECO:0000313" key="3">
    <source>
        <dbReference type="Proteomes" id="UP000278673"/>
    </source>
</evidence>
<evidence type="ECO:0000313" key="2">
    <source>
        <dbReference type="EMBL" id="RMI36879.1"/>
    </source>
</evidence>
<accession>A0A3M2LHB5</accession>
<dbReference type="SUPFAM" id="SSF51905">
    <property type="entry name" value="FAD/NAD(P)-binding domain"/>
    <property type="match status" value="1"/>
</dbReference>
<name>A0A3M2LHB5_9ACTN</name>
<comment type="caution">
    <text evidence="2">The sequence shown here is derived from an EMBL/GenBank/DDBJ whole genome shotgun (WGS) entry which is preliminary data.</text>
</comment>
<dbReference type="Gene3D" id="3.50.50.60">
    <property type="entry name" value="FAD/NAD(P)-binding domain"/>
    <property type="match status" value="1"/>
</dbReference>
<dbReference type="AlphaFoldDB" id="A0A3M2LHB5"/>
<dbReference type="InterPro" id="IPR050407">
    <property type="entry name" value="Geranylgeranyl_reductase"/>
</dbReference>
<dbReference type="PANTHER" id="PTHR42685">
    <property type="entry name" value="GERANYLGERANYL DIPHOSPHATE REDUCTASE"/>
    <property type="match status" value="1"/>
</dbReference>
<dbReference type="GO" id="GO:0071949">
    <property type="term" value="F:FAD binding"/>
    <property type="evidence" value="ECO:0007669"/>
    <property type="project" value="InterPro"/>
</dbReference>
<organism evidence="2 3">
    <name type="scientific">Streptomyces triticirhizae</name>
    <dbReference type="NCBI Taxonomy" id="2483353"/>
    <lineage>
        <taxon>Bacteria</taxon>
        <taxon>Bacillati</taxon>
        <taxon>Actinomycetota</taxon>
        <taxon>Actinomycetes</taxon>
        <taxon>Kitasatosporales</taxon>
        <taxon>Streptomycetaceae</taxon>
        <taxon>Streptomyces</taxon>
    </lineage>
</organism>
<sequence>MVGARCAGSPTAMLLARRGHRVLLLDRATFPSDSPLSTHLVHPPAIMRLARWGLLDELRATGCPPIHEYGLECGPVDLMAPLPPAGDVDVAYAPRRRVLDDILVRAAVAAGAELREGVSVQELLTEPDGTVVGVRGRTKEGTVVEERATVVVGADGTRSRVAQLVGATEYHTRPPLLTSYWSYFAGLAVKDVPTFRANHKYAFAWPTNDNLVLVGMAWRTADFRRLPGGADEVFLPAFDEIAPAFAARLRDAERAERWMSGSVPNFFRTAHGPGWALVGDAGYSRDPCTASGITEATRAADFLAEALHDGLSGARPMAEALADYQRRRDAASRPFYEYTCDFASLDDYPADVLQLLDAATRSEWHAAGLSGLFAQTTYPQEFFSIDSMARLLTGPQGAELTHWRLRALRALVGGPAGRTRLARGLGQRLVNGRLGPLGSYLATAPPAPPVVNAPTPS</sequence>
<dbReference type="InterPro" id="IPR036188">
    <property type="entry name" value="FAD/NAD-bd_sf"/>
</dbReference>
<keyword evidence="3" id="KW-1185">Reference proteome</keyword>
<dbReference type="PANTHER" id="PTHR42685:SF22">
    <property type="entry name" value="CONDITIONED MEDIUM FACTOR RECEPTOR 1"/>
    <property type="match status" value="1"/>
</dbReference>
<dbReference type="Proteomes" id="UP000278673">
    <property type="component" value="Unassembled WGS sequence"/>
</dbReference>
<protein>
    <submittedName>
        <fullName evidence="2">NAD(P)/FAD-dependent oxidoreductase</fullName>
    </submittedName>
</protein>
<reference evidence="2 3" key="1">
    <citation type="submission" date="2018-10" db="EMBL/GenBank/DDBJ databases">
        <title>Isolation, diversity and antifungal activity of actinobacteria from wheat.</title>
        <authorList>
            <person name="Han C."/>
        </authorList>
    </citation>
    <scope>NUCLEOTIDE SEQUENCE [LARGE SCALE GENOMIC DNA]</scope>
    <source>
        <strain evidence="2 3">NEAU-YY642</strain>
    </source>
</reference>
<proteinExistence type="predicted"/>
<gene>
    <name evidence="2" type="ORF">EBN88_20410</name>
</gene>
<dbReference type="EMBL" id="RFFJ01000129">
    <property type="protein sequence ID" value="RMI36879.1"/>
    <property type="molecule type" value="Genomic_DNA"/>
</dbReference>
<dbReference type="InterPro" id="IPR002938">
    <property type="entry name" value="FAD-bd"/>
</dbReference>
<evidence type="ECO:0000259" key="1">
    <source>
        <dbReference type="Pfam" id="PF01494"/>
    </source>
</evidence>
<dbReference type="Pfam" id="PF01494">
    <property type="entry name" value="FAD_binding_3"/>
    <property type="match status" value="1"/>
</dbReference>